<evidence type="ECO:0000259" key="20">
    <source>
        <dbReference type="PROSITE" id="PS50016"/>
    </source>
</evidence>
<dbReference type="Pfam" id="PF01388">
    <property type="entry name" value="ARID"/>
    <property type="match status" value="1"/>
</dbReference>
<dbReference type="GO" id="GO:0008270">
    <property type="term" value="F:zinc ion binding"/>
    <property type="evidence" value="ECO:0007669"/>
    <property type="project" value="UniProtKB-KW"/>
</dbReference>
<feature type="domain" description="PHD-type" evidence="20">
    <location>
        <begin position="195"/>
        <end position="262"/>
    </location>
</feature>
<dbReference type="InterPro" id="IPR003349">
    <property type="entry name" value="JmjN"/>
</dbReference>
<keyword evidence="5" id="KW-0479">Metal-binding</keyword>
<evidence type="ECO:0000313" key="25">
    <source>
        <dbReference type="Proteomes" id="UP000694427"/>
    </source>
</evidence>
<dbReference type="Pfam" id="PF08429">
    <property type="entry name" value="PLU-1"/>
    <property type="match status" value="1"/>
</dbReference>
<evidence type="ECO:0000256" key="10">
    <source>
        <dbReference type="ARBA" id="ARBA00022964"/>
    </source>
</evidence>
<feature type="domain" description="ARID" evidence="21">
    <location>
        <begin position="73"/>
        <end position="163"/>
    </location>
</feature>
<dbReference type="PROSITE" id="PS50016">
    <property type="entry name" value="ZF_PHD_2"/>
    <property type="match status" value="2"/>
</dbReference>
<feature type="domain" description="PHD-type" evidence="20">
    <location>
        <begin position="1284"/>
        <end position="1338"/>
    </location>
</feature>
<dbReference type="Pfam" id="PF02928">
    <property type="entry name" value="zf-C5HC2"/>
    <property type="match status" value="1"/>
</dbReference>
<keyword evidence="14" id="KW-0090">Biological rhythms</keyword>
<sequence length="1343" mass="152493">MFIPPPECPVFEPSWEEFADPFGFINKIRPIAENTGICKIRPPPGWQPPFACDVDRLHFTPRIQRLNELEAQTRVKLNFLDQIAKFWELQGCTLKIPHVERKTLDLYVLYKLVNEDGGFDVVCKERKWTQIALKMGFAPGKAVGSHLRAHYERILYPYYLFQTGANLMKPTLTNDTKDKEYKPHDLPQRQSVQPAETCTIARRAKRTKVKDRYRNLIHTWTSDEDRLLLCDGCDDSYHTFCLIPPLHDVPKGDWRCPKCLAQECGKPQVAFGFEQASRDYTLRTFGDMADSFKSDYFNMPVHMVPTELVEKEFWRLVSTIEEDVTVEYGADIASKDFGSGFPVKNGTFKVSPEEEGYLSSGWNLNNMPVLDASVLTHVTADICGMKLPWLYVGMCFSSFCWHIEDHWSYSINYLHWGEPKTWYGAPGYAAEQLENVMKNLAPELFESQPDLLHQLVTIMNPNVLMEHGVPIYRTNQCAGEFVITFPRAYHSGFNQGFNFAEAVNFCTADWMPLGRQCVEHYRSLNRYCVFSHDEMTCNIATKANTLELELASAVQKDMCAMILEEKMLREKTYKLGVWHSQQVDYDLLPDEERQCAKCRTTCYLSAITCPCSPDQLVCLHHIEDLCSCPARSYTLNYKYTLAELKPLFQALTTRAESYEDWASKVKKILKADQDNKSGELFKIGTLEKKTYPETDLLSHLRQVIQNADRCTSMAQQLLNGKRQTRYRSGGGKSQNQLTVEELRSFVNQLYDLPCSIRQAPFLKALLNRVEQFQQDSSDLLAEDMPGSSALHGLLDEGASLDVELPQLAVLRQRLEQARWVEAVQEASDQPADLSLDCMRRLIDQGVGLAPHACVEKTMARLQELLTVCEHWEEKAHNMLTARPLYSIETLEAAIQEVDSIPAYLPSCLQLKDCVSRAREWIMEADGLQAGGHIPGLGALSELVSRARGISVMLEPLSRLESLVSEVQAWKESAAKTFLLRNASHSLLEVLCPRCETGSQKSKSKKNKDVSVPCKKVEVKLDSLFDVEKALSTSKDTASAMATLSDVHQKELESLSMLRTSNESKLQSSPSCLAPTVCLCHTVPAGPMLQCELCRDAYHSGCVPGFKDIQTGLPWLCPLCKRSEKPPLDKVLPLLASLQRIRVRLPEGDALRYVIERTVRWQHKVQQVSPTQHQNGKVSLICSNIISLKINENMTPFLFIFMFHSINMMQDGVPETKKEPEKLEKNSKRRLEKENIEGQHIGKTKKPKKKKPKMNKERRREEKQTTSPSNSLSDLSYSDDSEEDWSVCSAKQCQQPEGNEVNWVQCDGSCNQWFHQICVGVSAEQAENEDYICVSCSTGSPFCT</sequence>
<feature type="compositionally biased region" description="Basic residues" evidence="19">
    <location>
        <begin position="1241"/>
        <end position="1252"/>
    </location>
</feature>
<dbReference type="Pfam" id="PF21323">
    <property type="entry name" value="KDM5_C-hel"/>
    <property type="match status" value="1"/>
</dbReference>
<evidence type="ECO:0000256" key="17">
    <source>
        <dbReference type="ARBA" id="ARBA00048734"/>
    </source>
</evidence>
<evidence type="ECO:0000256" key="6">
    <source>
        <dbReference type="ARBA" id="ARBA00022737"/>
    </source>
</evidence>
<reference evidence="24" key="1">
    <citation type="submission" date="2025-08" db="UniProtKB">
        <authorList>
            <consortium name="Ensembl"/>
        </authorList>
    </citation>
    <scope>IDENTIFICATION</scope>
</reference>
<dbReference type="Gene3D" id="2.60.120.650">
    <property type="entry name" value="Cupin"/>
    <property type="match status" value="1"/>
</dbReference>
<feature type="compositionally biased region" description="Low complexity" evidence="19">
    <location>
        <begin position="1266"/>
        <end position="1275"/>
    </location>
</feature>
<dbReference type="Pfam" id="PF02375">
    <property type="entry name" value="JmjN"/>
    <property type="match status" value="1"/>
</dbReference>
<dbReference type="SMART" id="SM00558">
    <property type="entry name" value="JmjC"/>
    <property type="match status" value="1"/>
</dbReference>
<comment type="similarity">
    <text evidence="3">Belongs to the JARID1 histone demethylase family.</text>
</comment>
<keyword evidence="8" id="KW-0862">Zinc</keyword>
<dbReference type="EC" id="1.14.11.67" evidence="4"/>
<keyword evidence="15" id="KW-0804">Transcription</keyword>
<dbReference type="InterPro" id="IPR036431">
    <property type="entry name" value="ARID_dom_sf"/>
</dbReference>
<evidence type="ECO:0000256" key="18">
    <source>
        <dbReference type="PROSITE-ProRule" id="PRU00146"/>
    </source>
</evidence>
<keyword evidence="11" id="KW-0560">Oxidoreductase</keyword>
<keyword evidence="7 18" id="KW-0863">Zinc-finger</keyword>
<feature type="domain" description="JmjC" evidence="23">
    <location>
        <begin position="356"/>
        <end position="522"/>
    </location>
</feature>
<dbReference type="SMART" id="SM00545">
    <property type="entry name" value="JmjN"/>
    <property type="match status" value="1"/>
</dbReference>
<gene>
    <name evidence="24" type="primary">LOC109098333</name>
</gene>
<dbReference type="PROSITE" id="PS51183">
    <property type="entry name" value="JMJN"/>
    <property type="match status" value="1"/>
</dbReference>
<keyword evidence="9" id="KW-0156">Chromatin regulator</keyword>
<keyword evidence="12" id="KW-0408">Iron</keyword>
<dbReference type="Proteomes" id="UP000694427">
    <property type="component" value="Unplaced"/>
</dbReference>
<dbReference type="InterPro" id="IPR004198">
    <property type="entry name" value="Znf_C5HC2"/>
</dbReference>
<dbReference type="InterPro" id="IPR001606">
    <property type="entry name" value="ARID_dom"/>
</dbReference>
<evidence type="ECO:0000256" key="12">
    <source>
        <dbReference type="ARBA" id="ARBA00023004"/>
    </source>
</evidence>
<dbReference type="GO" id="GO:0003677">
    <property type="term" value="F:DNA binding"/>
    <property type="evidence" value="ECO:0007669"/>
    <property type="project" value="InterPro"/>
</dbReference>
<evidence type="ECO:0000256" key="8">
    <source>
        <dbReference type="ARBA" id="ARBA00022833"/>
    </source>
</evidence>
<dbReference type="CDD" id="cd15687">
    <property type="entry name" value="PHD3_KDM5B"/>
    <property type="match status" value="1"/>
</dbReference>
<dbReference type="FunFam" id="2.60.120.650:FF:000001">
    <property type="entry name" value="Putative lysine-specific demethylase 5b"/>
    <property type="match status" value="1"/>
</dbReference>
<dbReference type="InterPro" id="IPR011011">
    <property type="entry name" value="Znf_FYVE_PHD"/>
</dbReference>
<dbReference type="FunFam" id="1.10.150.60:FF:000001">
    <property type="entry name" value="Putative lysine-specific demethylase 5b"/>
    <property type="match status" value="1"/>
</dbReference>
<dbReference type="InterPro" id="IPR013637">
    <property type="entry name" value="Lys_sp_deMease-like_dom"/>
</dbReference>
<dbReference type="InterPro" id="IPR047978">
    <property type="entry name" value="KDM5B_PHD1"/>
</dbReference>
<evidence type="ECO:0000256" key="9">
    <source>
        <dbReference type="ARBA" id="ARBA00022853"/>
    </source>
</evidence>
<dbReference type="FunFam" id="2.60.120.650:FF:000035">
    <property type="entry name" value="PHD transcription factor Rum1"/>
    <property type="match status" value="1"/>
</dbReference>
<dbReference type="SMART" id="SM00249">
    <property type="entry name" value="PHD"/>
    <property type="match status" value="3"/>
</dbReference>
<evidence type="ECO:0000256" key="4">
    <source>
        <dbReference type="ARBA" id="ARBA00012902"/>
    </source>
</evidence>
<dbReference type="SUPFAM" id="SSF51197">
    <property type="entry name" value="Clavaminate synthase-like"/>
    <property type="match status" value="1"/>
</dbReference>
<dbReference type="PROSITE" id="PS51184">
    <property type="entry name" value="JMJC"/>
    <property type="match status" value="1"/>
</dbReference>
<evidence type="ECO:0000313" key="24">
    <source>
        <dbReference type="Ensembl" id="ENSCCRP00010011312.1"/>
    </source>
</evidence>
<evidence type="ECO:0000256" key="1">
    <source>
        <dbReference type="ARBA" id="ARBA00001954"/>
    </source>
</evidence>
<evidence type="ECO:0000256" key="19">
    <source>
        <dbReference type="SAM" id="MobiDB-lite"/>
    </source>
</evidence>
<dbReference type="InterPro" id="IPR019786">
    <property type="entry name" value="Zinc_finger_PHD-type_CS"/>
</dbReference>
<dbReference type="FunFam" id="3.30.40.10:FF:000023">
    <property type="entry name" value="Lysine (K)-specific demethylase 5A"/>
    <property type="match status" value="1"/>
</dbReference>
<dbReference type="SMART" id="SM00501">
    <property type="entry name" value="BRIGHT"/>
    <property type="match status" value="1"/>
</dbReference>
<dbReference type="InterPro" id="IPR019787">
    <property type="entry name" value="Znf_PHD-finger"/>
</dbReference>
<dbReference type="GO" id="GO:0005654">
    <property type="term" value="C:nucleoplasm"/>
    <property type="evidence" value="ECO:0007669"/>
    <property type="project" value="UniProtKB-ARBA"/>
</dbReference>
<dbReference type="CDD" id="cd15603">
    <property type="entry name" value="PHD1_KDM5B"/>
    <property type="match status" value="1"/>
</dbReference>
<dbReference type="InterPro" id="IPR047979">
    <property type="entry name" value="KDM5B_PHD3"/>
</dbReference>
<protein>
    <recommendedName>
        <fullName evidence="4">[histone H3]-trimethyl-L-lysine(4) demethylase</fullName>
        <ecNumber evidence="4">1.14.11.67</ecNumber>
    </recommendedName>
</protein>
<comment type="cofactor">
    <cofactor evidence="1">
        <name>Fe(2+)</name>
        <dbReference type="ChEBI" id="CHEBI:29033"/>
    </cofactor>
</comment>
<evidence type="ECO:0000259" key="22">
    <source>
        <dbReference type="PROSITE" id="PS51183"/>
    </source>
</evidence>
<name>A0A8C1IAK0_CYPCA</name>
<evidence type="ECO:0000259" key="23">
    <source>
        <dbReference type="PROSITE" id="PS51184"/>
    </source>
</evidence>
<comment type="subcellular location">
    <subcellularLocation>
        <location evidence="2">Nucleus</location>
    </subcellularLocation>
</comment>
<proteinExistence type="inferred from homology"/>
<keyword evidence="10" id="KW-0223">Dioxygenase</keyword>
<evidence type="ECO:0000256" key="14">
    <source>
        <dbReference type="ARBA" id="ARBA00023108"/>
    </source>
</evidence>
<comment type="catalytic activity">
    <reaction evidence="17">
        <text>N(6),N(6),N(6)-trimethyl-L-lysyl(4)-[histone H3] + 3 2-oxoglutarate + 3 O2 = L-lysyl(4)-[histone H3] + 3 formaldehyde + 3 succinate + 3 CO2</text>
        <dbReference type="Rhea" id="RHEA:60208"/>
        <dbReference type="Rhea" id="RHEA-COMP:15537"/>
        <dbReference type="Rhea" id="RHEA-COMP:15547"/>
        <dbReference type="ChEBI" id="CHEBI:15379"/>
        <dbReference type="ChEBI" id="CHEBI:16526"/>
        <dbReference type="ChEBI" id="CHEBI:16810"/>
        <dbReference type="ChEBI" id="CHEBI:16842"/>
        <dbReference type="ChEBI" id="CHEBI:29969"/>
        <dbReference type="ChEBI" id="CHEBI:30031"/>
        <dbReference type="ChEBI" id="CHEBI:61961"/>
        <dbReference type="EC" id="1.14.11.67"/>
    </reaction>
</comment>
<dbReference type="SMART" id="SM01014">
    <property type="entry name" value="ARID"/>
    <property type="match status" value="1"/>
</dbReference>
<dbReference type="GO" id="GO:0048511">
    <property type="term" value="P:rhythmic process"/>
    <property type="evidence" value="ECO:0007669"/>
    <property type="project" value="UniProtKB-KW"/>
</dbReference>
<dbReference type="InterPro" id="IPR048615">
    <property type="entry name" value="KDM5_C-hel"/>
</dbReference>
<dbReference type="GO" id="GO:0034647">
    <property type="term" value="F:histone H3K4me/H3K4me2/H3K4me3 demethylase activity"/>
    <property type="evidence" value="ECO:0007669"/>
    <property type="project" value="UniProtKB-EC"/>
</dbReference>
<keyword evidence="25" id="KW-1185">Reference proteome</keyword>
<dbReference type="PROSITE" id="PS01359">
    <property type="entry name" value="ZF_PHD_1"/>
    <property type="match status" value="1"/>
</dbReference>
<dbReference type="SUPFAM" id="SSF57903">
    <property type="entry name" value="FYVE/PHD zinc finger"/>
    <property type="match status" value="3"/>
</dbReference>
<dbReference type="PANTHER" id="PTHR10694">
    <property type="entry name" value="LYSINE-SPECIFIC DEMETHYLASE"/>
    <property type="match status" value="1"/>
</dbReference>
<dbReference type="PROSITE" id="PS51011">
    <property type="entry name" value="ARID"/>
    <property type="match status" value="1"/>
</dbReference>
<dbReference type="Pfam" id="PF00628">
    <property type="entry name" value="PHD"/>
    <property type="match status" value="2"/>
</dbReference>
<dbReference type="Ensembl" id="ENSCCRT00010012316.1">
    <property type="protein sequence ID" value="ENSCCRP00010011312.1"/>
    <property type="gene ID" value="ENSCCRG00010004131.1"/>
</dbReference>
<dbReference type="InterPro" id="IPR001965">
    <property type="entry name" value="Znf_PHD"/>
</dbReference>
<reference evidence="24" key="2">
    <citation type="submission" date="2025-09" db="UniProtKB">
        <authorList>
            <consortium name="Ensembl"/>
        </authorList>
    </citation>
    <scope>IDENTIFICATION</scope>
</reference>
<feature type="domain" description="JmjN" evidence="22">
    <location>
        <begin position="8"/>
        <end position="49"/>
    </location>
</feature>
<dbReference type="Gene3D" id="1.10.150.60">
    <property type="entry name" value="ARID DNA-binding domain"/>
    <property type="match status" value="1"/>
</dbReference>
<dbReference type="Gene3D" id="3.30.40.10">
    <property type="entry name" value="Zinc/RING finger domain, C3HC4 (zinc finger)"/>
    <property type="match status" value="2"/>
</dbReference>
<evidence type="ECO:0000256" key="3">
    <source>
        <dbReference type="ARBA" id="ARBA00006801"/>
    </source>
</evidence>
<dbReference type="InterPro" id="IPR013083">
    <property type="entry name" value="Znf_RING/FYVE/PHD"/>
</dbReference>
<organism evidence="24 25">
    <name type="scientific">Cyprinus carpio</name>
    <name type="common">Common carp</name>
    <dbReference type="NCBI Taxonomy" id="7962"/>
    <lineage>
        <taxon>Eukaryota</taxon>
        <taxon>Metazoa</taxon>
        <taxon>Chordata</taxon>
        <taxon>Craniata</taxon>
        <taxon>Vertebrata</taxon>
        <taxon>Euteleostomi</taxon>
        <taxon>Actinopterygii</taxon>
        <taxon>Neopterygii</taxon>
        <taxon>Teleostei</taxon>
        <taxon>Ostariophysi</taxon>
        <taxon>Cypriniformes</taxon>
        <taxon>Cyprinidae</taxon>
        <taxon>Cyprininae</taxon>
        <taxon>Cyprinus</taxon>
    </lineage>
</organism>
<keyword evidence="16" id="KW-0539">Nucleus</keyword>
<accession>A0A8C1IAK0</accession>
<feature type="compositionally biased region" description="Basic and acidic residues" evidence="19">
    <location>
        <begin position="1213"/>
        <end position="1236"/>
    </location>
</feature>
<dbReference type="GO" id="GO:0000785">
    <property type="term" value="C:chromatin"/>
    <property type="evidence" value="ECO:0007669"/>
    <property type="project" value="TreeGrafter"/>
</dbReference>
<dbReference type="InterPro" id="IPR003347">
    <property type="entry name" value="JmjC_dom"/>
</dbReference>
<dbReference type="SUPFAM" id="SSF46774">
    <property type="entry name" value="ARID-like"/>
    <property type="match status" value="1"/>
</dbReference>
<evidence type="ECO:0000259" key="21">
    <source>
        <dbReference type="PROSITE" id="PS51011"/>
    </source>
</evidence>
<dbReference type="Pfam" id="PF02373">
    <property type="entry name" value="JmjC"/>
    <property type="match status" value="1"/>
</dbReference>
<evidence type="ECO:0000256" key="16">
    <source>
        <dbReference type="ARBA" id="ARBA00023242"/>
    </source>
</evidence>
<dbReference type="PANTHER" id="PTHR10694:SF136">
    <property type="entry name" value="[HISTONE H3]-TRIMETHYL-L-LYSINE(4) DEMETHYLASE"/>
    <property type="match status" value="1"/>
</dbReference>
<feature type="compositionally biased region" description="Basic and acidic residues" evidence="19">
    <location>
        <begin position="1253"/>
        <end position="1263"/>
    </location>
</feature>
<evidence type="ECO:0000256" key="11">
    <source>
        <dbReference type="ARBA" id="ARBA00023002"/>
    </source>
</evidence>
<keyword evidence="6" id="KW-0677">Repeat</keyword>
<evidence type="ECO:0000256" key="15">
    <source>
        <dbReference type="ARBA" id="ARBA00023163"/>
    </source>
</evidence>
<evidence type="ECO:0000256" key="7">
    <source>
        <dbReference type="ARBA" id="ARBA00022771"/>
    </source>
</evidence>
<evidence type="ECO:0000256" key="13">
    <source>
        <dbReference type="ARBA" id="ARBA00023015"/>
    </source>
</evidence>
<keyword evidence="13" id="KW-0805">Transcription regulation</keyword>
<dbReference type="GO" id="GO:0006355">
    <property type="term" value="P:regulation of DNA-templated transcription"/>
    <property type="evidence" value="ECO:0007669"/>
    <property type="project" value="TreeGrafter"/>
</dbReference>
<feature type="region of interest" description="Disordered" evidence="19">
    <location>
        <begin position="1213"/>
        <end position="1277"/>
    </location>
</feature>
<evidence type="ECO:0000256" key="2">
    <source>
        <dbReference type="ARBA" id="ARBA00004123"/>
    </source>
</evidence>
<evidence type="ECO:0000256" key="5">
    <source>
        <dbReference type="ARBA" id="ARBA00022723"/>
    </source>
</evidence>